<evidence type="ECO:0000256" key="7">
    <source>
        <dbReference type="ARBA" id="ARBA00072081"/>
    </source>
</evidence>
<organism evidence="14 15">
    <name type="scientific">Parahaliea maris</name>
    <dbReference type="NCBI Taxonomy" id="2716870"/>
    <lineage>
        <taxon>Bacteria</taxon>
        <taxon>Pseudomonadati</taxon>
        <taxon>Pseudomonadota</taxon>
        <taxon>Gammaproteobacteria</taxon>
        <taxon>Cellvibrionales</taxon>
        <taxon>Halieaceae</taxon>
        <taxon>Parahaliea</taxon>
    </lineage>
</organism>
<evidence type="ECO:0000256" key="2">
    <source>
        <dbReference type="ARBA" id="ARBA00004962"/>
    </source>
</evidence>
<evidence type="ECO:0000313" key="15">
    <source>
        <dbReference type="Proteomes" id="UP000321039"/>
    </source>
</evidence>
<feature type="binding site" evidence="10">
    <location>
        <position position="73"/>
    </location>
    <ligand>
        <name>pyridoxal 5'-phosphate</name>
        <dbReference type="ChEBI" id="CHEBI:597326"/>
    </ligand>
</feature>
<dbReference type="Gene3D" id="3.40.30.10">
    <property type="entry name" value="Glutaredoxin"/>
    <property type="match status" value="1"/>
</dbReference>
<evidence type="ECO:0000256" key="10">
    <source>
        <dbReference type="PIRSR" id="PIRSR605856-50"/>
    </source>
</evidence>
<dbReference type="InterPro" id="IPR014025">
    <property type="entry name" value="Glutaredoxin_subgr"/>
</dbReference>
<dbReference type="InterPro" id="IPR001926">
    <property type="entry name" value="TrpB-like_PALP"/>
</dbReference>
<evidence type="ECO:0000256" key="5">
    <source>
        <dbReference type="ARBA" id="ARBA00022898"/>
    </source>
</evidence>
<dbReference type="AlphaFoldDB" id="A0A5C9A9L9"/>
<evidence type="ECO:0000256" key="3">
    <source>
        <dbReference type="ARBA" id="ARBA00007103"/>
    </source>
</evidence>
<dbReference type="InterPro" id="IPR036052">
    <property type="entry name" value="TrpB-like_PALP_sf"/>
</dbReference>
<comment type="similarity">
    <text evidence="3">Belongs to the cysteine synthase/cystathionine beta-synthase family.</text>
</comment>
<name>A0A5C9A9L9_9GAMM</name>
<evidence type="ECO:0000256" key="8">
    <source>
        <dbReference type="ARBA" id="ARBA00078257"/>
    </source>
</evidence>
<dbReference type="EC" id="2.5.1.47" evidence="4"/>
<dbReference type="CDD" id="cd01561">
    <property type="entry name" value="CBS_like"/>
    <property type="match status" value="1"/>
</dbReference>
<evidence type="ECO:0000256" key="11">
    <source>
        <dbReference type="PIRSR" id="PIRSR605856-51"/>
    </source>
</evidence>
<dbReference type="FunFam" id="3.40.50.1100:FF:000003">
    <property type="entry name" value="Cystathionine beta-synthase"/>
    <property type="match status" value="1"/>
</dbReference>
<feature type="domain" description="Glutaredoxin" evidence="13">
    <location>
        <begin position="378"/>
        <end position="445"/>
    </location>
</feature>
<evidence type="ECO:0000256" key="9">
    <source>
        <dbReference type="ARBA" id="ARBA00079153"/>
    </source>
</evidence>
<dbReference type="InterPro" id="IPR050214">
    <property type="entry name" value="Cys_Synth/Cystath_Beta-Synth"/>
</dbReference>
<comment type="catalytic activity">
    <reaction evidence="6">
        <text>O-acetyl-L-serine + hydrogen sulfide = L-cysteine + acetate</text>
        <dbReference type="Rhea" id="RHEA:14829"/>
        <dbReference type="ChEBI" id="CHEBI:29919"/>
        <dbReference type="ChEBI" id="CHEBI:30089"/>
        <dbReference type="ChEBI" id="CHEBI:35235"/>
        <dbReference type="ChEBI" id="CHEBI:58340"/>
        <dbReference type="EC" id="2.5.1.47"/>
    </reaction>
</comment>
<comment type="cofactor">
    <cofactor evidence="1 10">
        <name>pyridoxal 5'-phosphate</name>
        <dbReference type="ChEBI" id="CHEBI:597326"/>
    </cofactor>
</comment>
<dbReference type="EMBL" id="VRZA01000001">
    <property type="protein sequence ID" value="TXS95961.1"/>
    <property type="molecule type" value="Genomic_DNA"/>
</dbReference>
<dbReference type="InterPro" id="IPR002109">
    <property type="entry name" value="Glutaredoxin"/>
</dbReference>
<dbReference type="InterPro" id="IPR036249">
    <property type="entry name" value="Thioredoxin-like_sf"/>
</dbReference>
<feature type="modified residue" description="N6-(pyridoxal phosphate)lysine" evidence="11">
    <location>
        <position position="43"/>
    </location>
</feature>
<evidence type="ECO:0000256" key="4">
    <source>
        <dbReference type="ARBA" id="ARBA00012681"/>
    </source>
</evidence>
<dbReference type="InterPro" id="IPR005856">
    <property type="entry name" value="Cys_synth"/>
</dbReference>
<feature type="binding site" evidence="10">
    <location>
        <begin position="177"/>
        <end position="181"/>
    </location>
    <ligand>
        <name>pyridoxal 5'-phosphate</name>
        <dbReference type="ChEBI" id="CHEBI:597326"/>
    </ligand>
</feature>
<dbReference type="Pfam" id="PF00462">
    <property type="entry name" value="Glutaredoxin"/>
    <property type="match status" value="1"/>
</dbReference>
<comment type="caution">
    <text evidence="14">The sequence shown here is derived from an EMBL/GenBank/DDBJ whole genome shotgun (WGS) entry which is preliminary data.</text>
</comment>
<accession>A0A5C9A9L9</accession>
<reference evidence="14 15" key="1">
    <citation type="submission" date="2019-08" db="EMBL/GenBank/DDBJ databases">
        <title>Parahaliea maris sp. nov., isolated from the surface seawater.</title>
        <authorList>
            <person name="Liu Y."/>
        </authorList>
    </citation>
    <scope>NUCLEOTIDE SEQUENCE [LARGE SCALE GENOMIC DNA]</scope>
    <source>
        <strain evidence="14 15">HSLHS9</strain>
    </source>
</reference>
<keyword evidence="14" id="KW-0808">Transferase</keyword>
<sequence>MARYDNITDTIGNTPLVRLQKLAPEGVNLYVKVEAFNPMGSVKDRMARAVIEAAERSGELRPGQTVIEATSGNTGIGLAMVCAQKGYPLVVTMAENFSVERRKLLRFLGAKVVLTPAAEKGTGMINKARELAETHGYYLCRQFENEANAEAHRNTTAPEILADMGDDTLHYWVSGFGTGGTLKGVASGLKAASPQTRVVAVEPDNSPVMASGIPQARHDDGSPSDSHPLFRPHLMQGWAPDFISRLTEDAVTAELVDEVVGVAGDEALSLARELARQEGIFAGISSGATLAGALQVARRSPPGTNIVCMLPDTGERYLSTPLFEDISVDMNEGELALSHSTPGCQFGGGSSVPQPVTEVVPDFGASHFVDDTIDQQPVVMFALEWCEFCWSVRKLFGALGVEYHSVDLDSVEFQNEDRGVRIRAALRQKVDSPTIPQIFIGGEHIGGCSELFTAYRSGALQQKLAAVGISLDGVAPIDIDRLLPQWLHPRKSA</sequence>
<dbReference type="PROSITE" id="PS51354">
    <property type="entry name" value="GLUTAREDOXIN_2"/>
    <property type="match status" value="1"/>
</dbReference>
<dbReference type="NCBIfam" id="TIGR01139">
    <property type="entry name" value="cysK"/>
    <property type="match status" value="1"/>
</dbReference>
<dbReference type="PANTHER" id="PTHR10314">
    <property type="entry name" value="CYSTATHIONINE BETA-SYNTHASE"/>
    <property type="match status" value="1"/>
</dbReference>
<dbReference type="Gene3D" id="3.40.50.1100">
    <property type="match status" value="2"/>
</dbReference>
<dbReference type="SUPFAM" id="SSF53686">
    <property type="entry name" value="Tryptophan synthase beta subunit-like PLP-dependent enzymes"/>
    <property type="match status" value="1"/>
</dbReference>
<dbReference type="GO" id="GO:0006535">
    <property type="term" value="P:cysteine biosynthetic process from serine"/>
    <property type="evidence" value="ECO:0007669"/>
    <property type="project" value="InterPro"/>
</dbReference>
<comment type="pathway">
    <text evidence="2">Amino-acid biosynthesis; L-cysteine biosynthesis; L-cysteine from L-serine: step 2/2.</text>
</comment>
<keyword evidence="15" id="KW-1185">Reference proteome</keyword>
<evidence type="ECO:0000256" key="6">
    <source>
        <dbReference type="ARBA" id="ARBA00047931"/>
    </source>
</evidence>
<dbReference type="Proteomes" id="UP000321039">
    <property type="component" value="Unassembled WGS sequence"/>
</dbReference>
<dbReference type="SUPFAM" id="SSF52833">
    <property type="entry name" value="Thioredoxin-like"/>
    <property type="match status" value="1"/>
</dbReference>
<keyword evidence="5 10" id="KW-0663">Pyridoxal phosphate</keyword>
<evidence type="ECO:0000259" key="12">
    <source>
        <dbReference type="Pfam" id="PF00291"/>
    </source>
</evidence>
<feature type="binding site" evidence="10">
    <location>
        <position position="285"/>
    </location>
    <ligand>
        <name>pyridoxal 5'-phosphate</name>
        <dbReference type="ChEBI" id="CHEBI:597326"/>
    </ligand>
</feature>
<evidence type="ECO:0000259" key="13">
    <source>
        <dbReference type="Pfam" id="PF00462"/>
    </source>
</evidence>
<dbReference type="PRINTS" id="PR00160">
    <property type="entry name" value="GLUTAREDOXIN"/>
</dbReference>
<evidence type="ECO:0000256" key="1">
    <source>
        <dbReference type="ARBA" id="ARBA00001933"/>
    </source>
</evidence>
<dbReference type="NCBIfam" id="TIGR01136">
    <property type="entry name" value="cysKM"/>
    <property type="match status" value="1"/>
</dbReference>
<proteinExistence type="inferred from homology"/>
<protein>
    <recommendedName>
        <fullName evidence="7">Cysteine synthase B</fullName>
        <ecNumber evidence="4">2.5.1.47</ecNumber>
    </recommendedName>
    <alternativeName>
        <fullName evidence="8">O-acetylserine (thiol)-lyase B</fullName>
    </alternativeName>
    <alternativeName>
        <fullName evidence="9">O-acetylserine sulfhydrylase B</fullName>
    </alternativeName>
</protein>
<dbReference type="InterPro" id="IPR005859">
    <property type="entry name" value="CysK"/>
</dbReference>
<dbReference type="Pfam" id="PF00291">
    <property type="entry name" value="PALP"/>
    <property type="match status" value="1"/>
</dbReference>
<dbReference type="GO" id="GO:0004124">
    <property type="term" value="F:cysteine synthase activity"/>
    <property type="evidence" value="ECO:0007669"/>
    <property type="project" value="UniProtKB-EC"/>
</dbReference>
<feature type="domain" description="Tryptophan synthase beta chain-like PALP" evidence="12">
    <location>
        <begin position="7"/>
        <end position="312"/>
    </location>
</feature>
<evidence type="ECO:0000313" key="14">
    <source>
        <dbReference type="EMBL" id="TXS95961.1"/>
    </source>
</evidence>
<gene>
    <name evidence="14" type="primary">cysK</name>
    <name evidence="14" type="ORF">FV139_00150</name>
</gene>